<dbReference type="Proteomes" id="UP001246473">
    <property type="component" value="Unassembled WGS sequence"/>
</dbReference>
<dbReference type="RefSeq" id="WP_315697152.1">
    <property type="nucleotide sequence ID" value="NZ_JANSLM010000008.1"/>
</dbReference>
<reference evidence="1" key="1">
    <citation type="submission" date="2022-08" db="EMBL/GenBank/DDBJ databases">
        <authorList>
            <person name="Kim S.-J."/>
        </authorList>
    </citation>
    <scope>NUCLEOTIDE SEQUENCE</scope>
    <source>
        <strain evidence="1">KJ</strain>
    </source>
</reference>
<gene>
    <name evidence="1" type="ORF">ParKJ_22935</name>
</gene>
<accession>A0AAP5UXR4</accession>
<dbReference type="EMBL" id="JANSLM010000008">
    <property type="protein sequence ID" value="MDT8840284.1"/>
    <property type="molecule type" value="Genomic_DNA"/>
</dbReference>
<organism evidence="1 2">
    <name type="scientific">Paraburkholderia fungorum</name>
    <dbReference type="NCBI Taxonomy" id="134537"/>
    <lineage>
        <taxon>Bacteria</taxon>
        <taxon>Pseudomonadati</taxon>
        <taxon>Pseudomonadota</taxon>
        <taxon>Betaproteobacteria</taxon>
        <taxon>Burkholderiales</taxon>
        <taxon>Burkholderiaceae</taxon>
        <taxon>Paraburkholderia</taxon>
    </lineage>
</organism>
<evidence type="ECO:0000313" key="2">
    <source>
        <dbReference type="Proteomes" id="UP001246473"/>
    </source>
</evidence>
<evidence type="ECO:0000313" key="1">
    <source>
        <dbReference type="EMBL" id="MDT8840284.1"/>
    </source>
</evidence>
<proteinExistence type="predicted"/>
<dbReference type="AlphaFoldDB" id="A0AAP5UXR4"/>
<sequence>MTYSCTNFTDDIINRLIELDLIKKNAVPADDTQEQANIVLRAIDSLAGRPAGSPVAAPGATRIHVLVQEGGSSTELYLHAWDTAEEAGDDRISCARDGAYRTSDVVEVDSSLAAHPEFFSAVEAILGASKNLDLVDVPVDEDNT</sequence>
<protein>
    <submittedName>
        <fullName evidence="1">Uncharacterized protein</fullName>
    </submittedName>
</protein>
<comment type="caution">
    <text evidence="1">The sequence shown here is derived from an EMBL/GenBank/DDBJ whole genome shotgun (WGS) entry which is preliminary data.</text>
</comment>
<name>A0AAP5UXR4_9BURK</name>